<feature type="transmembrane region" description="Helical" evidence="1">
    <location>
        <begin position="211"/>
        <end position="229"/>
    </location>
</feature>
<keyword evidence="3" id="KW-1185">Reference proteome</keyword>
<keyword evidence="1" id="KW-0812">Transmembrane</keyword>
<feature type="transmembrane region" description="Helical" evidence="1">
    <location>
        <begin position="279"/>
        <end position="301"/>
    </location>
</feature>
<feature type="transmembrane region" description="Helical" evidence="1">
    <location>
        <begin position="241"/>
        <end position="267"/>
    </location>
</feature>
<gene>
    <name evidence="2" type="ORF">LXT12_15140</name>
</gene>
<feature type="transmembrane region" description="Helical" evidence="1">
    <location>
        <begin position="53"/>
        <end position="71"/>
    </location>
</feature>
<dbReference type="EMBL" id="JAJTWT010000006">
    <property type="protein sequence ID" value="MCE4538586.1"/>
    <property type="molecule type" value="Genomic_DNA"/>
</dbReference>
<keyword evidence="1" id="KW-0472">Membrane</keyword>
<organism evidence="2 3">
    <name type="scientific">Pelomonas caseinilytica</name>
    <dbReference type="NCBI Taxonomy" id="2906763"/>
    <lineage>
        <taxon>Bacteria</taxon>
        <taxon>Pseudomonadati</taxon>
        <taxon>Pseudomonadota</taxon>
        <taxon>Betaproteobacteria</taxon>
        <taxon>Burkholderiales</taxon>
        <taxon>Sphaerotilaceae</taxon>
        <taxon>Roseateles</taxon>
    </lineage>
</organism>
<accession>A0ABS8XCC0</accession>
<evidence type="ECO:0000313" key="2">
    <source>
        <dbReference type="EMBL" id="MCE4538586.1"/>
    </source>
</evidence>
<evidence type="ECO:0000313" key="3">
    <source>
        <dbReference type="Proteomes" id="UP001201463"/>
    </source>
</evidence>
<name>A0ABS8XCC0_9BURK</name>
<protein>
    <submittedName>
        <fullName evidence="2">Uncharacterized protein</fullName>
    </submittedName>
</protein>
<sequence>MTPAVLLYLGAPAVLYLITFMTPAFGWPLAGALVLLLWRAMRSGDGDGGPRPPTLFAAAWSLPVLALMGFGTDHFNWDWIKHWALLNTLEAQTWPVQLTLQGEPAFLRFYLGAYLVPAGLAYLTGWSIVGCTAVWYGLGLALAFEGLGRGAGRLASLVIPLFLTMGGADGWMQTLLRPEDRPISFTGFHHEWWANTLLDHPLQYSAPLSQLLWVPHQALPCLLFVGLLLRLRRPADIGPTVLATGLLALWSPYVLIGASVLLAAQLLEPPDLRHALRHPSLATTSCGVFAAVFVGLMAWTLSHQVPQGGLCLDCVGERLTRPGAYVLFLAVELAIPALILRGRLVQNATSVAALAILTLLPWTAGSVPDAAMRISMPPLVYLFARSALHITQLAPRRLAPAVMAVATLSGPTAWGEATFHLEGGARHAALPAHDPLAARSYVVWARRSDYAVTEFFDICGWKWRPQYFSSTPPPTWPGLPTTPSSR</sequence>
<feature type="transmembrane region" description="Helical" evidence="1">
    <location>
        <begin position="348"/>
        <end position="367"/>
    </location>
</feature>
<dbReference type="Proteomes" id="UP001201463">
    <property type="component" value="Unassembled WGS sequence"/>
</dbReference>
<proteinExistence type="predicted"/>
<evidence type="ECO:0000256" key="1">
    <source>
        <dbReference type="SAM" id="Phobius"/>
    </source>
</evidence>
<feature type="transmembrane region" description="Helical" evidence="1">
    <location>
        <begin position="322"/>
        <end position="342"/>
    </location>
</feature>
<reference evidence="2 3" key="1">
    <citation type="submission" date="2021-12" db="EMBL/GenBank/DDBJ databases">
        <title>Genome seq of p7.</title>
        <authorList>
            <person name="Seo T."/>
        </authorList>
    </citation>
    <scope>NUCLEOTIDE SEQUENCE [LARGE SCALE GENOMIC DNA]</scope>
    <source>
        <strain evidence="2 3">P7</strain>
    </source>
</reference>
<feature type="transmembrane region" description="Helical" evidence="1">
    <location>
        <begin position="154"/>
        <end position="172"/>
    </location>
</feature>
<comment type="caution">
    <text evidence="2">The sequence shown here is derived from an EMBL/GenBank/DDBJ whole genome shotgun (WGS) entry which is preliminary data.</text>
</comment>
<feature type="transmembrane region" description="Helical" evidence="1">
    <location>
        <begin position="13"/>
        <end position="41"/>
    </location>
</feature>
<feature type="transmembrane region" description="Helical" evidence="1">
    <location>
        <begin position="120"/>
        <end position="142"/>
    </location>
</feature>
<dbReference type="RefSeq" id="WP_233393033.1">
    <property type="nucleotide sequence ID" value="NZ_JAJTWT010000006.1"/>
</dbReference>
<keyword evidence="1" id="KW-1133">Transmembrane helix</keyword>